<dbReference type="Gene3D" id="1.10.260.40">
    <property type="entry name" value="lambda repressor-like DNA-binding domains"/>
    <property type="match status" value="1"/>
</dbReference>
<dbReference type="SUPFAM" id="SSF47413">
    <property type="entry name" value="lambda repressor-like DNA-binding domains"/>
    <property type="match status" value="1"/>
</dbReference>
<dbReference type="CDD" id="cd00093">
    <property type="entry name" value="HTH_XRE"/>
    <property type="match status" value="1"/>
</dbReference>
<accession>A0A6B0XXD0</accession>
<name>A0A6B0XXD0_9RHOB</name>
<dbReference type="EMBL" id="VXRY01000182">
    <property type="protein sequence ID" value="MXY33364.1"/>
    <property type="molecule type" value="Genomic_DNA"/>
</dbReference>
<dbReference type="InterPro" id="IPR001387">
    <property type="entry name" value="Cro/C1-type_HTH"/>
</dbReference>
<proteinExistence type="predicted"/>
<dbReference type="Pfam" id="PF13560">
    <property type="entry name" value="HTH_31"/>
    <property type="match status" value="1"/>
</dbReference>
<evidence type="ECO:0000313" key="2">
    <source>
        <dbReference type="EMBL" id="MXY33364.1"/>
    </source>
</evidence>
<dbReference type="InterPro" id="IPR010982">
    <property type="entry name" value="Lambda_DNA-bd_dom_sf"/>
</dbReference>
<dbReference type="AlphaFoldDB" id="A0A6B0XXD0"/>
<organism evidence="2">
    <name type="scientific">Boseongicola sp. SB0664_bin_43</name>
    <dbReference type="NCBI Taxonomy" id="2604844"/>
    <lineage>
        <taxon>Bacteria</taxon>
        <taxon>Pseudomonadati</taxon>
        <taxon>Pseudomonadota</taxon>
        <taxon>Alphaproteobacteria</taxon>
        <taxon>Rhodobacterales</taxon>
        <taxon>Paracoccaceae</taxon>
        <taxon>Boseongicola</taxon>
    </lineage>
</organism>
<evidence type="ECO:0000259" key="1">
    <source>
        <dbReference type="PROSITE" id="PS50943"/>
    </source>
</evidence>
<dbReference type="PROSITE" id="PS50943">
    <property type="entry name" value="HTH_CROC1"/>
    <property type="match status" value="1"/>
</dbReference>
<feature type="domain" description="HTH cro/C1-type" evidence="1">
    <location>
        <begin position="12"/>
        <end position="71"/>
    </location>
</feature>
<reference evidence="2" key="1">
    <citation type="submission" date="2019-09" db="EMBL/GenBank/DDBJ databases">
        <title>Characterisation of the sponge microbiome using genome-centric metagenomics.</title>
        <authorList>
            <person name="Engelberts J.P."/>
            <person name="Robbins S.J."/>
            <person name="De Goeij J.M."/>
            <person name="Aranda M."/>
            <person name="Bell S.C."/>
            <person name="Webster N.S."/>
        </authorList>
    </citation>
    <scope>NUCLEOTIDE SEQUENCE</scope>
    <source>
        <strain evidence="2">SB0664_bin_43</strain>
    </source>
</reference>
<dbReference type="SMART" id="SM00530">
    <property type="entry name" value="HTH_XRE"/>
    <property type="match status" value="1"/>
</dbReference>
<dbReference type="GO" id="GO:0003677">
    <property type="term" value="F:DNA binding"/>
    <property type="evidence" value="ECO:0007669"/>
    <property type="project" value="InterPro"/>
</dbReference>
<comment type="caution">
    <text evidence="2">The sequence shown here is derived from an EMBL/GenBank/DDBJ whole genome shotgun (WGS) entry which is preliminary data.</text>
</comment>
<gene>
    <name evidence="2" type="ORF">F4Y60_04595</name>
</gene>
<sequence>MNERDTICPEAVKACRKRANGKRGFTQQQLAEKIRCSKDTVSRWERGETSRVRAHLREPLCKALGVEWDVLTKPPDLKTTERPFGFTRMQRLVSRHVPPALLIVARRYGIRPMDVLDIAPLLFVIAAERSLLERRRRLDEIWKMRDEASQGLVERSAHLGAIVAAASHSAENILEEEEKSLRERDIFGHLIEYEYRRDDDEGPFVHFIRSQAEGLPQDAVDSIESHGGNTVASYRIAGDTLGDLTGIVAGEEDGDEILDCIWSGDIDLNECLGARQERDEAGYRQWLRDALAEAKEASMRELTEWLGVDAAIASQEGKVR</sequence>
<protein>
    <submittedName>
        <fullName evidence="2">Helix-turn-helix transcriptional regulator</fullName>
    </submittedName>
</protein>